<name>A0A7K1SRB7_9BACT</name>
<evidence type="ECO:0000313" key="4">
    <source>
        <dbReference type="Proteomes" id="UP000436006"/>
    </source>
</evidence>
<feature type="coiled-coil region" evidence="2">
    <location>
        <begin position="852"/>
        <end position="1039"/>
    </location>
</feature>
<feature type="coiled-coil region" evidence="2">
    <location>
        <begin position="17"/>
        <end position="44"/>
    </location>
</feature>
<keyword evidence="1 2" id="KW-0175">Coiled coil</keyword>
<dbReference type="PANTHER" id="PTHR18870:SF9">
    <property type="entry name" value="PROTEIN TAG-278-RELATED"/>
    <property type="match status" value="1"/>
</dbReference>
<evidence type="ECO:0008006" key="5">
    <source>
        <dbReference type="Google" id="ProtNLM"/>
    </source>
</evidence>
<comment type="caution">
    <text evidence="3">The sequence shown here is derived from an EMBL/GenBank/DDBJ whole genome shotgun (WGS) entry which is preliminary data.</text>
</comment>
<feature type="coiled-coil region" evidence="2">
    <location>
        <begin position="470"/>
        <end position="523"/>
    </location>
</feature>
<accession>A0A7K1SRB7</accession>
<evidence type="ECO:0000313" key="3">
    <source>
        <dbReference type="EMBL" id="MVM36136.1"/>
    </source>
</evidence>
<keyword evidence="4" id="KW-1185">Reference proteome</keyword>
<evidence type="ECO:0000256" key="2">
    <source>
        <dbReference type="SAM" id="Coils"/>
    </source>
</evidence>
<gene>
    <name evidence="3" type="ORF">GO755_39355</name>
</gene>
<reference evidence="3 4" key="1">
    <citation type="submission" date="2019-12" db="EMBL/GenBank/DDBJ databases">
        <title>Spirosoma sp. HMF4905 genome sequencing and assembly.</title>
        <authorList>
            <person name="Kang H."/>
            <person name="Cha I."/>
            <person name="Kim H."/>
            <person name="Joh K."/>
        </authorList>
    </citation>
    <scope>NUCLEOTIDE SEQUENCE [LARGE SCALE GENOMIC DNA]</scope>
    <source>
        <strain evidence="3 4">HMF4905</strain>
    </source>
</reference>
<sequence length="1353" mass="147024">MALNLNEVATLTLKLNNGDVSKSIDELNTKAKELKKTINEIEKDGGKGSENWKKYKGELADVQTATAALKKEVDLTTLNYGQLDNLVKQLTKDLKGLKPGTDEFVAASKRLGDAEKQFKAVKEEVNKLKEGGEALGQPTLWNKITTGAGNMSKVFQSFMALQIIGFIIDIGKSIFETTSKFEKYGKVLETALGSQKEAQSAMAALKKLGSETAFSVEELTEGYVKMVNRGMRPSQKEMVAMTDLAASQGKTFDQLVEAALDAQTGENERLKEFGISAKKSGDQVTLSFKGVNETVKNTPEAIQGAIVKFGEMKGVAGQNADMMKTLDGQTSNLGDNFDALKTEIGEQLKPVFSAIISTMSYGITVISTMVKVVGTLITVVTTYWSTLADFAVGSAGVMKNLGTAIGLFLSGNFEAAGKAWDQTKAAGAKVIADVKTNVKEGAAAVVAIWADPASVTKAEFAGKKQGEAHAKGLSDEQKKALTQAAKEEEKARKADLKEHEQALKEREKANQKALEDLAQIEADAHIAGIKDELQREIAKIGAKRDLAAEAIMRGIQSEDLKNKQIAALDLKMEEDVARVVGEFAEKKRQKTEEEEAKRLANTKFVLEQERLAENAMLDLKELQAKGNATKLAAIHQERLTIQLNATIQKLDAEEAAEKAKATREITDKDQLATTLTAIENRYRTERELATGKNAAEIAKIETELKEKKNAIWSETSQAFSAILKGDLSGFIDHANKIVTGEQQAWQKRLQENTEKYAAVGEMAKQAAQFLADLAKQRADKEIAEAKRERDEKVAILNDQVAVEQNAITDATAAIDKTKTESSEKIKALKQEETDKITSLETLYSNASNAQGKADMEAEIERSRQEKAEKTAAAKAVHDDAIENAKDEKQQKIDAAEATRDAEIASINKRTELDSATRKKMIQESKDRAELEIKQAKEDFETKTKLSKEEYEKKTKDATEEAESKIKLLKELETADKDRAKELIQTAKDEAAAKVKTAEEEKAAKLKLLEQEKATRIQNKKDLEAAIDAENKKAKAIEVAAKTKAWEAQKKADIASALITGALATLKALASGFWPVNLVFAAASAVMTAIQVNSIRNQSTPQFAQGGFIPQGGRHGSSYGTGGLAIIDRATGQERGEMEGEEAIISREQTRANMPLIQKMFRNARTPGQRNKPVTDYRGAAFREGGLLDAARYSNSMFVYGGIVGNKRRYDAGGVVLNDDPEAAGGLAEGQRAQSQAMEQGKMQIKLLSEIIDVNKATGEDLKRAMRTLASNIDNSLSTLTRNNNQALANLATTTQNGLDTMAGQVGGLKRSVNAVEGAVYQVKNAVDGVQGAVWGTNQAGRLDALISRISSFK</sequence>
<protein>
    <recommendedName>
        <fullName evidence="5">Tape measure protein</fullName>
    </recommendedName>
</protein>
<proteinExistence type="predicted"/>
<dbReference type="EMBL" id="WPIN01000031">
    <property type="protein sequence ID" value="MVM36136.1"/>
    <property type="molecule type" value="Genomic_DNA"/>
</dbReference>
<dbReference type="PANTHER" id="PTHR18870">
    <property type="entry name" value="PROTEIN TAG-278-RELATED"/>
    <property type="match status" value="1"/>
</dbReference>
<dbReference type="Proteomes" id="UP000436006">
    <property type="component" value="Unassembled WGS sequence"/>
</dbReference>
<dbReference type="RefSeq" id="WP_157590934.1">
    <property type="nucleotide sequence ID" value="NZ_WPIN01000031.1"/>
</dbReference>
<evidence type="ECO:0000256" key="1">
    <source>
        <dbReference type="ARBA" id="ARBA00023054"/>
    </source>
</evidence>
<organism evidence="3 4">
    <name type="scientific">Spirosoma arboris</name>
    <dbReference type="NCBI Taxonomy" id="2682092"/>
    <lineage>
        <taxon>Bacteria</taxon>
        <taxon>Pseudomonadati</taxon>
        <taxon>Bacteroidota</taxon>
        <taxon>Cytophagia</taxon>
        <taxon>Cytophagales</taxon>
        <taxon>Cytophagaceae</taxon>
        <taxon>Spirosoma</taxon>
    </lineage>
</organism>